<keyword evidence="8" id="KW-0443">Lipid metabolism</keyword>
<protein>
    <recommendedName>
        <fullName evidence="11">enoyl-[acyl-carrier-protein] reductase</fullName>
        <ecNumber evidence="11">1.3.1.104</ecNumber>
    </recommendedName>
</protein>
<accession>A0AA39GPP2</accession>
<comment type="catalytic activity">
    <reaction evidence="12">
        <text>a 2,3-saturated acyl-[ACP] + NADP(+) = a (2E)-enoyl-[ACP] + NADPH + H(+)</text>
        <dbReference type="Rhea" id="RHEA:22564"/>
        <dbReference type="Rhea" id="RHEA-COMP:9925"/>
        <dbReference type="Rhea" id="RHEA-COMP:9926"/>
        <dbReference type="ChEBI" id="CHEBI:15378"/>
        <dbReference type="ChEBI" id="CHEBI:57783"/>
        <dbReference type="ChEBI" id="CHEBI:58349"/>
        <dbReference type="ChEBI" id="CHEBI:78784"/>
        <dbReference type="ChEBI" id="CHEBI:78785"/>
        <dbReference type="EC" id="1.3.1.104"/>
    </reaction>
</comment>
<keyword evidence="5" id="KW-0521">NADP</keyword>
<keyword evidence="6" id="KW-0809">Transit peptide</keyword>
<evidence type="ECO:0000256" key="1">
    <source>
        <dbReference type="ARBA" id="ARBA00004173"/>
    </source>
</evidence>
<dbReference type="GO" id="GO:0141148">
    <property type="term" value="F:enoyl-[acyl-carrier-protein] reductase (NADPH) activity"/>
    <property type="evidence" value="ECO:0007669"/>
    <property type="project" value="UniProtKB-EC"/>
</dbReference>
<keyword evidence="3" id="KW-0444">Lipid biosynthesis</keyword>
<dbReference type="PANTHER" id="PTHR43981:SF2">
    <property type="entry name" value="ENOYL-[ACYL-CARRIER-PROTEIN] REDUCTASE, MITOCHONDRIAL"/>
    <property type="match status" value="1"/>
</dbReference>
<evidence type="ECO:0000256" key="5">
    <source>
        <dbReference type="ARBA" id="ARBA00022857"/>
    </source>
</evidence>
<sequence>MASRAVSSLRSLGKTSARPAVRLSSRAGAALVQSRAKSGPYGYTQAKSLVYTKTGEPSDVLKLHTHSISPSLPSSAVLLRALASPINPADINTIQGTYGVKPEFNSLIGTPEPSALPGNEGVFEVLNPGSSGLEKGDWVIPASTQFGTWRTHAVSEADKLFKVDKTGLSAAQVATVSINPCSAYRMLRSYGPAPSFKEGLPMRPLEVGSGEWFIQNGANSGVGRAAIQLGRLWGLRSINVVRERSTPEETAILRDELTGLGADVVVTESEFLSREWRDRLAEITRQGREKIGLGLNCVGGKSATAIARALADNATMVSYGGMSKQPVMLPVGLMIFKNIRFQGFWLTNWNKHDVVGRGHMVQDILNLTREGKFKDTPIEEVPWEWDTEEETLRNAVQRGLEGFRKGKGVFVFGDT</sequence>
<dbReference type="SUPFAM" id="SSF50129">
    <property type="entry name" value="GroES-like"/>
    <property type="match status" value="1"/>
</dbReference>
<keyword evidence="7" id="KW-0560">Oxidoreductase</keyword>
<comment type="caution">
    <text evidence="14">The sequence shown here is derived from an EMBL/GenBank/DDBJ whole genome shotgun (WGS) entry which is preliminary data.</text>
</comment>
<organism evidence="14 15">
    <name type="scientific">Sarocladium strictum</name>
    <name type="common">Black bundle disease fungus</name>
    <name type="synonym">Acremonium strictum</name>
    <dbReference type="NCBI Taxonomy" id="5046"/>
    <lineage>
        <taxon>Eukaryota</taxon>
        <taxon>Fungi</taxon>
        <taxon>Dikarya</taxon>
        <taxon>Ascomycota</taxon>
        <taxon>Pezizomycotina</taxon>
        <taxon>Sordariomycetes</taxon>
        <taxon>Hypocreomycetidae</taxon>
        <taxon>Hypocreales</taxon>
        <taxon>Sarocladiaceae</taxon>
        <taxon>Sarocladium</taxon>
    </lineage>
</organism>
<feature type="domain" description="Enoyl reductase (ER)" evidence="13">
    <location>
        <begin position="56"/>
        <end position="412"/>
    </location>
</feature>
<dbReference type="InterPro" id="IPR051034">
    <property type="entry name" value="Mito_Enoyl-ACP_Reductase"/>
</dbReference>
<evidence type="ECO:0000256" key="7">
    <source>
        <dbReference type="ARBA" id="ARBA00023002"/>
    </source>
</evidence>
<keyword evidence="9" id="KW-0496">Mitochondrion</keyword>
<dbReference type="CDD" id="cd08290">
    <property type="entry name" value="ETR"/>
    <property type="match status" value="1"/>
</dbReference>
<dbReference type="EC" id="1.3.1.104" evidence="11"/>
<dbReference type="SUPFAM" id="SSF51735">
    <property type="entry name" value="NAD(P)-binding Rossmann-fold domains"/>
    <property type="match status" value="1"/>
</dbReference>
<evidence type="ECO:0000256" key="8">
    <source>
        <dbReference type="ARBA" id="ARBA00023098"/>
    </source>
</evidence>
<dbReference type="Gene3D" id="3.40.50.720">
    <property type="entry name" value="NAD(P)-binding Rossmann-like Domain"/>
    <property type="match status" value="1"/>
</dbReference>
<evidence type="ECO:0000256" key="2">
    <source>
        <dbReference type="ARBA" id="ARBA00010371"/>
    </source>
</evidence>
<dbReference type="InterPro" id="IPR020843">
    <property type="entry name" value="ER"/>
</dbReference>
<reference evidence="14" key="1">
    <citation type="submission" date="2022-10" db="EMBL/GenBank/DDBJ databases">
        <title>Determination and structural analysis of whole genome sequence of Sarocladium strictum F4-1.</title>
        <authorList>
            <person name="Hu L."/>
            <person name="Jiang Y."/>
        </authorList>
    </citation>
    <scope>NUCLEOTIDE SEQUENCE</scope>
    <source>
        <strain evidence="14">F4-1</strain>
    </source>
</reference>
<keyword evidence="15" id="KW-1185">Reference proteome</keyword>
<dbReference type="Proteomes" id="UP001175261">
    <property type="component" value="Unassembled WGS sequence"/>
</dbReference>
<comment type="similarity">
    <text evidence="2">Belongs to the zinc-containing alcohol dehydrogenase family. Quinone oxidoreductase subfamily.</text>
</comment>
<evidence type="ECO:0000313" key="14">
    <source>
        <dbReference type="EMBL" id="KAK0390854.1"/>
    </source>
</evidence>
<evidence type="ECO:0000256" key="11">
    <source>
        <dbReference type="ARBA" id="ARBA00038963"/>
    </source>
</evidence>
<evidence type="ECO:0000259" key="13">
    <source>
        <dbReference type="SMART" id="SM00829"/>
    </source>
</evidence>
<gene>
    <name evidence="14" type="ORF">NLU13_0357</name>
</gene>
<dbReference type="PANTHER" id="PTHR43981">
    <property type="entry name" value="ENOYL-[ACYL-CARRIER-PROTEIN] REDUCTASE, MITOCHONDRIAL"/>
    <property type="match status" value="1"/>
</dbReference>
<proteinExistence type="inferred from homology"/>
<name>A0AA39GPP2_SARSR</name>
<evidence type="ECO:0000256" key="10">
    <source>
        <dbReference type="ARBA" id="ARBA00023160"/>
    </source>
</evidence>
<dbReference type="FunFam" id="3.40.50.720:FF:000112">
    <property type="entry name" value="Enoyl-[acyl-carrier-protein] reductase 1, mitochondrial"/>
    <property type="match status" value="1"/>
</dbReference>
<evidence type="ECO:0000256" key="4">
    <source>
        <dbReference type="ARBA" id="ARBA00022832"/>
    </source>
</evidence>
<dbReference type="EMBL" id="JAPDFR010000001">
    <property type="protein sequence ID" value="KAK0390854.1"/>
    <property type="molecule type" value="Genomic_DNA"/>
</dbReference>
<evidence type="ECO:0000313" key="15">
    <source>
        <dbReference type="Proteomes" id="UP001175261"/>
    </source>
</evidence>
<dbReference type="InterPro" id="IPR011032">
    <property type="entry name" value="GroES-like_sf"/>
</dbReference>
<evidence type="ECO:0000256" key="6">
    <source>
        <dbReference type="ARBA" id="ARBA00022946"/>
    </source>
</evidence>
<keyword evidence="10" id="KW-0275">Fatty acid biosynthesis</keyword>
<dbReference type="Gene3D" id="3.90.180.10">
    <property type="entry name" value="Medium-chain alcohol dehydrogenases, catalytic domain"/>
    <property type="match status" value="1"/>
</dbReference>
<dbReference type="AlphaFoldDB" id="A0AA39GPP2"/>
<evidence type="ECO:0000256" key="9">
    <source>
        <dbReference type="ARBA" id="ARBA00023128"/>
    </source>
</evidence>
<dbReference type="InterPro" id="IPR013149">
    <property type="entry name" value="ADH-like_C"/>
</dbReference>
<keyword evidence="4" id="KW-0276">Fatty acid metabolism</keyword>
<evidence type="ECO:0000256" key="12">
    <source>
        <dbReference type="ARBA" id="ARBA00048843"/>
    </source>
</evidence>
<dbReference type="SMART" id="SM00829">
    <property type="entry name" value="PKS_ER"/>
    <property type="match status" value="1"/>
</dbReference>
<dbReference type="GO" id="GO:0006633">
    <property type="term" value="P:fatty acid biosynthetic process"/>
    <property type="evidence" value="ECO:0007669"/>
    <property type="project" value="UniProtKB-KW"/>
</dbReference>
<dbReference type="InterPro" id="IPR036291">
    <property type="entry name" value="NAD(P)-bd_dom_sf"/>
</dbReference>
<dbReference type="GO" id="GO:0005739">
    <property type="term" value="C:mitochondrion"/>
    <property type="evidence" value="ECO:0007669"/>
    <property type="project" value="UniProtKB-SubCell"/>
</dbReference>
<evidence type="ECO:0000256" key="3">
    <source>
        <dbReference type="ARBA" id="ARBA00022516"/>
    </source>
</evidence>
<dbReference type="Pfam" id="PF00107">
    <property type="entry name" value="ADH_zinc_N"/>
    <property type="match status" value="1"/>
</dbReference>
<comment type="subcellular location">
    <subcellularLocation>
        <location evidence="1">Mitochondrion</location>
    </subcellularLocation>
</comment>